<evidence type="ECO:0000313" key="2">
    <source>
        <dbReference type="EMBL" id="APJ05253.1"/>
    </source>
</evidence>
<protein>
    <submittedName>
        <fullName evidence="2">Uncharacterized protein</fullName>
    </submittedName>
</protein>
<keyword evidence="1" id="KW-0175">Coiled coil</keyword>
<dbReference type="Proteomes" id="UP000184731">
    <property type="component" value="Plasmid pnonnen1"/>
</dbReference>
<evidence type="ECO:0000256" key="1">
    <source>
        <dbReference type="SAM" id="Coils"/>
    </source>
</evidence>
<proteinExistence type="predicted"/>
<organism evidence="2 3">
    <name type="scientific">Silvanigrella aquatica</name>
    <dbReference type="NCBI Taxonomy" id="1915309"/>
    <lineage>
        <taxon>Bacteria</taxon>
        <taxon>Pseudomonadati</taxon>
        <taxon>Bdellovibrionota</taxon>
        <taxon>Oligoflexia</taxon>
        <taxon>Silvanigrellales</taxon>
        <taxon>Silvanigrellaceae</taxon>
        <taxon>Silvanigrella</taxon>
    </lineage>
</organism>
<reference evidence="2 3" key="1">
    <citation type="submission" date="2016-10" db="EMBL/GenBank/DDBJ databases">
        <title>Silvanigrella aquatica sp. nov., isolated from a freshwater lake located in the Black Forest, Germany, description of Silvanigrellaceae fam. nov., Silvanigrellales ord. nov., reclassification of the order Bdellovibrionales in the class Oligoflexia, reclassification of the families Bacteriovoracaceae and Halobacteriovoraceae in the new order Bacteriovoracales ord. nov., and reclassification of the family Pseudobacteriovoracaceae in the order Oligoflexiales.</title>
        <authorList>
            <person name="Hahn M.W."/>
            <person name="Schmidt J."/>
            <person name="Koll U."/>
            <person name="Rohde M."/>
            <person name="Verbag S."/>
            <person name="Pitt A."/>
            <person name="Nakai R."/>
            <person name="Naganuma T."/>
            <person name="Lang E."/>
        </authorList>
    </citation>
    <scope>NUCLEOTIDE SEQUENCE [LARGE SCALE GENOMIC DNA]</scope>
    <source>
        <strain evidence="2 3">MWH-Nonnen-W8red</strain>
        <plasmid evidence="3">Plasmid pnonnen1</plasmid>
    </source>
</reference>
<keyword evidence="3" id="KW-1185">Reference proteome</keyword>
<dbReference type="KEGG" id="saqi:AXG55_14620"/>
<feature type="coiled-coil region" evidence="1">
    <location>
        <begin position="88"/>
        <end position="122"/>
    </location>
</feature>
<dbReference type="AlphaFoldDB" id="A0A1L4D4X0"/>
<accession>A0A1L4D4X0</accession>
<name>A0A1L4D4X0_9BACT</name>
<dbReference type="OrthoDB" id="9869017at2"/>
<dbReference type="RefSeq" id="WP_148698917.1">
    <property type="nucleotide sequence ID" value="NZ_CP017835.1"/>
</dbReference>
<keyword evidence="2" id="KW-0614">Plasmid</keyword>
<sequence length="259" mass="30680">MQEAEKEVQEGIGNWQVRCSNKDLRFFKEVTSKFNMTAPQVVKLAFENLLLNQDKESESNKVLTEVDTIMTRLHNTIRSQILLNFEKEEQLKKQALEMETEQIALENERNLLESNLKSEYEEKMKKVEFEFHEKLGIQVGEFEERVSLKDGELLSLRELYEEFEAKYGRLEKEHSTLQQQYKNNLRLIEITDDRLLETKIKVKELEDKLQKQDVLFEKVRSLEIENAVLKTKNETLNQQLLKFEDIAVKNHEQKDLGVN</sequence>
<evidence type="ECO:0000313" key="3">
    <source>
        <dbReference type="Proteomes" id="UP000184731"/>
    </source>
</evidence>
<dbReference type="EMBL" id="CP017835">
    <property type="protein sequence ID" value="APJ05253.1"/>
    <property type="molecule type" value="Genomic_DNA"/>
</dbReference>
<geneLocation type="plasmid" evidence="3">
    <name>pnonnen1</name>
</geneLocation>
<feature type="coiled-coil region" evidence="1">
    <location>
        <begin position="153"/>
        <end position="239"/>
    </location>
</feature>
<gene>
    <name evidence="2" type="ORF">AXG55_14620</name>
</gene>